<dbReference type="EMBL" id="NFEN01000230">
    <property type="protein sequence ID" value="OUA14562.1"/>
    <property type="molecule type" value="Genomic_DNA"/>
</dbReference>
<accession>A0A9X6KPV7</accession>
<name>A0A9X6KPV7_BACTU</name>
<evidence type="ECO:0000313" key="2">
    <source>
        <dbReference type="EMBL" id="OUA14562.1"/>
    </source>
</evidence>
<comment type="caution">
    <text evidence="2">The sequence shown here is derived from an EMBL/GenBank/DDBJ whole genome shotgun (WGS) entry which is preliminary data.</text>
</comment>
<protein>
    <submittedName>
        <fullName evidence="2">Transcriptional regulator</fullName>
    </submittedName>
</protein>
<evidence type="ECO:0000313" key="3">
    <source>
        <dbReference type="Proteomes" id="UP000195077"/>
    </source>
</evidence>
<reference evidence="2 3" key="1">
    <citation type="submission" date="2016-10" db="EMBL/GenBank/DDBJ databases">
        <title>Comparative genomics of Bacillus thuringiensis reveals a path to pathogens against multiple invertebrate hosts.</title>
        <authorList>
            <person name="Zheng J."/>
            <person name="Gao Q."/>
            <person name="Liu H."/>
            <person name="Peng D."/>
            <person name="Ruan L."/>
            <person name="Sun M."/>
        </authorList>
    </citation>
    <scope>NUCLEOTIDE SEQUENCE [LARGE SCALE GENOMIC DNA]</scope>
    <source>
        <strain evidence="2">I13</strain>
    </source>
</reference>
<feature type="non-terminal residue" evidence="2">
    <location>
        <position position="1"/>
    </location>
</feature>
<sequence>RTYRMPPQFEVILDQISDLDTEPKKKALNLLVEYTYLIKKYFM</sequence>
<dbReference type="AlphaFoldDB" id="A0A9X6KPV7"/>
<dbReference type="EMBL" id="NFEN01000231">
    <property type="protein sequence ID" value="OUA14490.1"/>
    <property type="molecule type" value="Genomic_DNA"/>
</dbReference>
<dbReference type="Proteomes" id="UP000195077">
    <property type="component" value="Unassembled WGS sequence"/>
</dbReference>
<evidence type="ECO:0000313" key="1">
    <source>
        <dbReference type="EMBL" id="OUA14490.1"/>
    </source>
</evidence>
<proteinExistence type="predicted"/>
<gene>
    <name evidence="2" type="ORF">BK775_33705</name>
    <name evidence="1" type="ORF">BK775_33740</name>
</gene>
<organism evidence="2 3">
    <name type="scientific">Bacillus thuringiensis</name>
    <dbReference type="NCBI Taxonomy" id="1428"/>
    <lineage>
        <taxon>Bacteria</taxon>
        <taxon>Bacillati</taxon>
        <taxon>Bacillota</taxon>
        <taxon>Bacilli</taxon>
        <taxon>Bacillales</taxon>
        <taxon>Bacillaceae</taxon>
        <taxon>Bacillus</taxon>
        <taxon>Bacillus cereus group</taxon>
    </lineage>
</organism>